<evidence type="ECO:0000313" key="7">
    <source>
        <dbReference type="Proteomes" id="UP000053029"/>
    </source>
</evidence>
<proteinExistence type="predicted"/>
<name>A0A0D2DXY0_9EURO</name>
<dbReference type="GeneID" id="25305178"/>
<feature type="transmembrane region" description="Helical" evidence="5">
    <location>
        <begin position="34"/>
        <end position="55"/>
    </location>
</feature>
<evidence type="ECO:0000256" key="5">
    <source>
        <dbReference type="SAM" id="Phobius"/>
    </source>
</evidence>
<dbReference type="VEuPathDB" id="FungiDB:Z517_05688"/>
<dbReference type="EMBL" id="KN846971">
    <property type="protein sequence ID" value="KIW82661.1"/>
    <property type="molecule type" value="Genomic_DNA"/>
</dbReference>
<sequence>MYVYYSEEEADAELDGRRPSLYGPDRTFRRAKRAWKVLITACTFAFAVVMVSAIILHRFPWYAQAWADVLGIAVAVFACIQWIPQVRTTWHLGRLGSLSPVAICLTALVGLVFRSAKLTTSRWSKYTWIFGINRVIRVGLKG</sequence>
<dbReference type="Proteomes" id="UP000053029">
    <property type="component" value="Unassembled WGS sequence"/>
</dbReference>
<evidence type="ECO:0000313" key="6">
    <source>
        <dbReference type="EMBL" id="KIW82661.1"/>
    </source>
</evidence>
<dbReference type="Pfam" id="PF04193">
    <property type="entry name" value="PQ-loop"/>
    <property type="match status" value="1"/>
</dbReference>
<dbReference type="RefSeq" id="XP_013286469.1">
    <property type="nucleotide sequence ID" value="XM_013431015.1"/>
</dbReference>
<evidence type="ECO:0000256" key="2">
    <source>
        <dbReference type="ARBA" id="ARBA00022692"/>
    </source>
</evidence>
<accession>A0A0D2DXY0</accession>
<keyword evidence="4 5" id="KW-0472">Membrane</keyword>
<dbReference type="InterPro" id="IPR006603">
    <property type="entry name" value="PQ-loop_rpt"/>
</dbReference>
<feature type="transmembrane region" description="Helical" evidence="5">
    <location>
        <begin position="95"/>
        <end position="113"/>
    </location>
</feature>
<evidence type="ECO:0000256" key="4">
    <source>
        <dbReference type="ARBA" id="ARBA00023136"/>
    </source>
</evidence>
<dbReference type="GO" id="GO:0016020">
    <property type="term" value="C:membrane"/>
    <property type="evidence" value="ECO:0007669"/>
    <property type="project" value="UniProtKB-SubCell"/>
</dbReference>
<evidence type="ECO:0000256" key="3">
    <source>
        <dbReference type="ARBA" id="ARBA00022989"/>
    </source>
</evidence>
<organism evidence="6 7">
    <name type="scientific">Fonsecaea pedrosoi CBS 271.37</name>
    <dbReference type="NCBI Taxonomy" id="1442368"/>
    <lineage>
        <taxon>Eukaryota</taxon>
        <taxon>Fungi</taxon>
        <taxon>Dikarya</taxon>
        <taxon>Ascomycota</taxon>
        <taxon>Pezizomycotina</taxon>
        <taxon>Eurotiomycetes</taxon>
        <taxon>Chaetothyriomycetidae</taxon>
        <taxon>Chaetothyriales</taxon>
        <taxon>Herpotrichiellaceae</taxon>
        <taxon>Fonsecaea</taxon>
    </lineage>
</organism>
<dbReference type="AlphaFoldDB" id="A0A0D2DXY0"/>
<keyword evidence="2 5" id="KW-0812">Transmembrane</keyword>
<keyword evidence="7" id="KW-1185">Reference proteome</keyword>
<comment type="subcellular location">
    <subcellularLocation>
        <location evidence="1">Membrane</location>
        <topology evidence="1">Multi-pass membrane protein</topology>
    </subcellularLocation>
</comment>
<feature type="transmembrane region" description="Helical" evidence="5">
    <location>
        <begin position="61"/>
        <end position="83"/>
    </location>
</feature>
<reference evidence="6 7" key="1">
    <citation type="submission" date="2015-01" db="EMBL/GenBank/DDBJ databases">
        <title>The Genome Sequence of Fonsecaea pedrosoi CBS 271.37.</title>
        <authorList>
            <consortium name="The Broad Institute Genomics Platform"/>
            <person name="Cuomo C."/>
            <person name="de Hoog S."/>
            <person name="Gorbushina A."/>
            <person name="Stielow B."/>
            <person name="Teixiera M."/>
            <person name="Abouelleil A."/>
            <person name="Chapman S.B."/>
            <person name="Priest M."/>
            <person name="Young S.K."/>
            <person name="Wortman J."/>
            <person name="Nusbaum C."/>
            <person name="Birren B."/>
        </authorList>
    </citation>
    <scope>NUCLEOTIDE SEQUENCE [LARGE SCALE GENOMIC DNA]</scope>
    <source>
        <strain evidence="6 7">CBS 271.37</strain>
    </source>
</reference>
<evidence type="ECO:0000256" key="1">
    <source>
        <dbReference type="ARBA" id="ARBA00004141"/>
    </source>
</evidence>
<keyword evidence="3 5" id="KW-1133">Transmembrane helix</keyword>
<gene>
    <name evidence="6" type="ORF">Z517_05688</name>
</gene>
<dbReference type="HOGENOM" id="CLU_1815826_0_0_1"/>
<dbReference type="OrthoDB" id="19344at2759"/>
<protein>
    <submittedName>
        <fullName evidence="6">Uncharacterized protein</fullName>
    </submittedName>
</protein>